<dbReference type="AlphaFoldDB" id="A0ABD7YNA5"/>
<organism evidence="1 2">
    <name type="scientific">Vibrio aestuarianus</name>
    <dbReference type="NCBI Taxonomy" id="28171"/>
    <lineage>
        <taxon>Bacteria</taxon>
        <taxon>Pseudomonadati</taxon>
        <taxon>Pseudomonadota</taxon>
        <taxon>Gammaproteobacteria</taxon>
        <taxon>Vibrionales</taxon>
        <taxon>Vibrionaceae</taxon>
        <taxon>Vibrio</taxon>
    </lineage>
</organism>
<dbReference type="Proteomes" id="UP001241226">
    <property type="component" value="Chromosome 1"/>
</dbReference>
<reference evidence="1 2" key="1">
    <citation type="submission" date="2022-02" db="EMBL/GenBank/DDBJ databases">
        <title>Emergence and expansion in Europe of a Vibrio aestuarianus clonal complex pathogenic for oysters.</title>
        <authorList>
            <person name="Mesnil A."/>
            <person name="Travers M.-A."/>
        </authorList>
    </citation>
    <scope>NUCLEOTIDE SEQUENCE [LARGE SCALE GENOMIC DNA]</scope>
    <source>
        <strain evidence="1 2">U17</strain>
    </source>
</reference>
<dbReference type="EMBL" id="CP118711">
    <property type="protein sequence ID" value="WGK86421.1"/>
    <property type="molecule type" value="Genomic_DNA"/>
</dbReference>
<proteinExistence type="predicted"/>
<dbReference type="RefSeq" id="WP_255091646.1">
    <property type="nucleotide sequence ID" value="NZ_CP118711.1"/>
</dbReference>
<evidence type="ECO:0000313" key="2">
    <source>
        <dbReference type="Proteomes" id="UP001241226"/>
    </source>
</evidence>
<gene>
    <name evidence="1" type="ORF">PYE67_06265</name>
</gene>
<evidence type="ECO:0008006" key="3">
    <source>
        <dbReference type="Google" id="ProtNLM"/>
    </source>
</evidence>
<protein>
    <recommendedName>
        <fullName evidence="3">Lipoprotein</fullName>
    </recommendedName>
</protein>
<evidence type="ECO:0000313" key="1">
    <source>
        <dbReference type="EMBL" id="WGK86421.1"/>
    </source>
</evidence>
<name>A0ABD7YNA5_9VIBR</name>
<sequence length="280" mass="31728">MQTITYDMVVTMSLWKTSTTAQYFASLLTIPLLSGCIAYSLDEYHSMTYSTLSEAYYSENELTVADNPNVVRSAVEQNHLVWTTDLKSVEDELPTLFPELNLHEQNSHPFDVQIFHVALNHLIGRFGCELYSSVQNEDSVQTCDNQGTIAANNLGYLPFNKGKYLGERLQVHQQSNQQRFAIDLYLKSTFERSLDSVWGAVHTLGHFNHSQLSPDSLVLTVYLNGYTQNSENALWQPLHAEPLIFFVLLPNIDSILSQENEMAASDFSYNNSKLLLVKSQ</sequence>
<accession>A0ABD7YNA5</accession>